<accession>A0A8X6QWH7</accession>
<reference evidence="1" key="1">
    <citation type="submission" date="2020-08" db="EMBL/GenBank/DDBJ databases">
        <title>Multicomponent nature underlies the extraordinary mechanical properties of spider dragline silk.</title>
        <authorList>
            <person name="Kono N."/>
            <person name="Nakamura H."/>
            <person name="Mori M."/>
            <person name="Yoshida Y."/>
            <person name="Ohtoshi R."/>
            <person name="Malay A.D."/>
            <person name="Moran D.A.P."/>
            <person name="Tomita M."/>
            <person name="Numata K."/>
            <person name="Arakawa K."/>
        </authorList>
    </citation>
    <scope>NUCLEOTIDE SEQUENCE</scope>
</reference>
<evidence type="ECO:0000313" key="1">
    <source>
        <dbReference type="EMBL" id="GFU35301.1"/>
    </source>
</evidence>
<protein>
    <submittedName>
        <fullName evidence="1">Uncharacterized protein</fullName>
    </submittedName>
</protein>
<proteinExistence type="predicted"/>
<comment type="caution">
    <text evidence="1">The sequence shown here is derived from an EMBL/GenBank/DDBJ whole genome shotgun (WGS) entry which is preliminary data.</text>
</comment>
<gene>
    <name evidence="1" type="ORF">NPIL_688981</name>
</gene>
<dbReference type="Proteomes" id="UP000887013">
    <property type="component" value="Unassembled WGS sequence"/>
</dbReference>
<dbReference type="AlphaFoldDB" id="A0A8X6QWH7"/>
<evidence type="ECO:0000313" key="2">
    <source>
        <dbReference type="Proteomes" id="UP000887013"/>
    </source>
</evidence>
<name>A0A8X6QWH7_NEPPI</name>
<organism evidence="1 2">
    <name type="scientific">Nephila pilipes</name>
    <name type="common">Giant wood spider</name>
    <name type="synonym">Nephila maculata</name>
    <dbReference type="NCBI Taxonomy" id="299642"/>
    <lineage>
        <taxon>Eukaryota</taxon>
        <taxon>Metazoa</taxon>
        <taxon>Ecdysozoa</taxon>
        <taxon>Arthropoda</taxon>
        <taxon>Chelicerata</taxon>
        <taxon>Arachnida</taxon>
        <taxon>Araneae</taxon>
        <taxon>Araneomorphae</taxon>
        <taxon>Entelegynae</taxon>
        <taxon>Araneoidea</taxon>
        <taxon>Nephilidae</taxon>
        <taxon>Nephila</taxon>
    </lineage>
</organism>
<dbReference type="EMBL" id="BMAW01034450">
    <property type="protein sequence ID" value="GFU35301.1"/>
    <property type="molecule type" value="Genomic_DNA"/>
</dbReference>
<keyword evidence="2" id="KW-1185">Reference proteome</keyword>
<sequence length="98" mass="11717">MVLSFYRLYDLTSFFRSASPFSLCIRVSVSFLRHCDRSRLPTFGNQRETTMKTKINYMFSPTEVTRWYMSRGKVIEEFVVGELLTPKRFTVNFPYEFI</sequence>